<dbReference type="Proteomes" id="UP001162992">
    <property type="component" value="Chromosome 8"/>
</dbReference>
<reference evidence="2" key="1">
    <citation type="journal article" date="2024" name="Proc. Natl. Acad. Sci. U.S.A.">
        <title>Extraordinary preservation of gene collinearity over three hundred million years revealed in homosporous lycophytes.</title>
        <authorList>
            <person name="Li C."/>
            <person name="Wickell D."/>
            <person name="Kuo L.Y."/>
            <person name="Chen X."/>
            <person name="Nie B."/>
            <person name="Liao X."/>
            <person name="Peng D."/>
            <person name="Ji J."/>
            <person name="Jenkins J."/>
            <person name="Williams M."/>
            <person name="Shu S."/>
            <person name="Plott C."/>
            <person name="Barry K."/>
            <person name="Rajasekar S."/>
            <person name="Grimwood J."/>
            <person name="Han X."/>
            <person name="Sun S."/>
            <person name="Hou Z."/>
            <person name="He W."/>
            <person name="Dai G."/>
            <person name="Sun C."/>
            <person name="Schmutz J."/>
            <person name="Leebens-Mack J.H."/>
            <person name="Li F.W."/>
            <person name="Wang L."/>
        </authorList>
    </citation>
    <scope>NUCLEOTIDE SEQUENCE [LARGE SCALE GENOMIC DNA]</scope>
    <source>
        <strain evidence="2">cv. PW_Plant_1</strain>
    </source>
</reference>
<sequence>MLLRTEKVFMPNVKDLHCNILHECHDSPNRCITSSDPVWPHDKLLEMRCVLTIGTLAIMFILVEGGTEYNGQEPERIISRGDFPPGFVFGASSSAYQYEGAAKVDGRGPTVMDVFAHTPGNIKDNSTGDVADDQFHRYKTDVELMKDMNLDAYRLSIGWTRLFPEGRGKKLNQLGVDHYNDVLDTLLKNGLKPYVTLQHFDVPQALEESYGSLLSTQFVEDYANYAEACFETFGDRVKNWITFNEPHIISSLGYARGIFPPQRCSAPFGNCTKGNSSTEPYIVAHHYLLAHATAVAIYRTRFQARQGGIIGITLDAESYEPLRNNSKDVAAVQRARDFELGWFLDPIMFGKYPTSMQKLVGHRLPKFTKEQIRVVKGSIDFIGLNHYSTSYVKALPKPAQGSPTGYPTDSQTLQTAYKNGVAIGSQVNGFNIVPRGIRILVNYVNTRYGDIPIVITENGISQTDNGSLSRVEALHDVVRVNYLKGYLSKLATGIRNGANVKGYFAWSLLDNWEFRSGYTVRYGLYYVDYKKNLTRYPKDSALWYKQFLAHA</sequence>
<name>A0ACC2D1D7_DIPCM</name>
<accession>A0ACC2D1D7</accession>
<evidence type="ECO:0000313" key="1">
    <source>
        <dbReference type="EMBL" id="KAJ7548005.1"/>
    </source>
</evidence>
<comment type="caution">
    <text evidence="1">The sequence shown here is derived from an EMBL/GenBank/DDBJ whole genome shotgun (WGS) entry which is preliminary data.</text>
</comment>
<proteinExistence type="predicted"/>
<protein>
    <submittedName>
        <fullName evidence="1">Uncharacterized protein</fullName>
    </submittedName>
</protein>
<dbReference type="EMBL" id="CM055099">
    <property type="protein sequence ID" value="KAJ7548005.1"/>
    <property type="molecule type" value="Genomic_DNA"/>
</dbReference>
<organism evidence="1 2">
    <name type="scientific">Diphasiastrum complanatum</name>
    <name type="common">Issler's clubmoss</name>
    <name type="synonym">Lycopodium complanatum</name>
    <dbReference type="NCBI Taxonomy" id="34168"/>
    <lineage>
        <taxon>Eukaryota</taxon>
        <taxon>Viridiplantae</taxon>
        <taxon>Streptophyta</taxon>
        <taxon>Embryophyta</taxon>
        <taxon>Tracheophyta</taxon>
        <taxon>Lycopodiopsida</taxon>
        <taxon>Lycopodiales</taxon>
        <taxon>Lycopodiaceae</taxon>
        <taxon>Lycopodioideae</taxon>
        <taxon>Diphasiastrum</taxon>
    </lineage>
</organism>
<gene>
    <name evidence="1" type="ORF">O6H91_08G113200</name>
</gene>
<evidence type="ECO:0000313" key="2">
    <source>
        <dbReference type="Proteomes" id="UP001162992"/>
    </source>
</evidence>
<keyword evidence="2" id="KW-1185">Reference proteome</keyword>